<gene>
    <name evidence="1" type="ORF">O4213_15575</name>
</gene>
<dbReference type="SUPFAM" id="SSF51679">
    <property type="entry name" value="Bacterial luciferase-like"/>
    <property type="match status" value="1"/>
</dbReference>
<dbReference type="Gene3D" id="3.20.20.30">
    <property type="entry name" value="Luciferase-like domain"/>
    <property type="match status" value="1"/>
</dbReference>
<keyword evidence="2" id="KW-1185">Reference proteome</keyword>
<reference evidence="1" key="1">
    <citation type="submission" date="2022-12" db="EMBL/GenBank/DDBJ databases">
        <authorList>
            <person name="Krivoruchko A.V."/>
            <person name="Elkin A."/>
        </authorList>
    </citation>
    <scope>NUCLEOTIDE SEQUENCE</scope>
    <source>
        <strain evidence="1">IEGM 1388</strain>
    </source>
</reference>
<dbReference type="EMBL" id="JAPWIE010000004">
    <property type="protein sequence ID" value="MCZ4551411.1"/>
    <property type="molecule type" value="Genomic_DNA"/>
</dbReference>
<comment type="caution">
    <text evidence="1">The sequence shown here is derived from an EMBL/GenBank/DDBJ whole genome shotgun (WGS) entry which is preliminary data.</text>
</comment>
<organism evidence="1 2">
    <name type="scientific">Gordonia rubripertincta</name>
    <name type="common">Rhodococcus corallinus</name>
    <dbReference type="NCBI Taxonomy" id="36822"/>
    <lineage>
        <taxon>Bacteria</taxon>
        <taxon>Bacillati</taxon>
        <taxon>Actinomycetota</taxon>
        <taxon>Actinomycetes</taxon>
        <taxon>Mycobacteriales</taxon>
        <taxon>Gordoniaceae</taxon>
        <taxon>Gordonia</taxon>
    </lineage>
</organism>
<name>A0ABT4MZC9_GORRU</name>
<dbReference type="InterPro" id="IPR036661">
    <property type="entry name" value="Luciferase-like_sf"/>
</dbReference>
<evidence type="ECO:0000313" key="2">
    <source>
        <dbReference type="Proteomes" id="UP001067235"/>
    </source>
</evidence>
<protein>
    <submittedName>
        <fullName evidence="1">LLM class flavin-dependent oxidoreductase</fullName>
    </submittedName>
</protein>
<proteinExistence type="predicted"/>
<sequence length="271" mass="29218">MRLGICAQEFSPDFNAKWSLAEELGVDGVCLRDDGRQLDGFVHAASLAGRDRVGLVAVEIPVGGHPLHIAEKAAVADQVLGGRLIVILRGDDTASLIEAATIVSAASRARPFSTTGGRWPTPALLEANTGVSWTSVRVTPSPHQLRLPLFVGGSAGRAASIQTAIPYFADVEDSSESLRSHWDQMEARYGQGAHNMTRAGVRPMAQSHASPAMELTRDRQDWGAELVFLQPDDSTEWTSKSITDVAVRLKPRVALDDLPEGLSEFWDATVR</sequence>
<evidence type="ECO:0000313" key="1">
    <source>
        <dbReference type="EMBL" id="MCZ4551411.1"/>
    </source>
</evidence>
<dbReference type="Proteomes" id="UP001067235">
    <property type="component" value="Unassembled WGS sequence"/>
</dbReference>
<accession>A0ABT4MZC9</accession>